<dbReference type="OrthoDB" id="7870010at2"/>
<protein>
    <recommendedName>
        <fullName evidence="3">Helix-turn-helix domain-containing protein</fullName>
    </recommendedName>
</protein>
<accession>A0A844HIV0</accession>
<dbReference type="AlphaFoldDB" id="A0A844HIV0"/>
<dbReference type="RefSeq" id="WP_155037607.1">
    <property type="nucleotide sequence ID" value="NZ_JBHGCD010000006.1"/>
</dbReference>
<evidence type="ECO:0000313" key="1">
    <source>
        <dbReference type="EMBL" id="MTH57662.1"/>
    </source>
</evidence>
<proteinExistence type="predicted"/>
<name>A0A844HIV0_9RHOB</name>
<dbReference type="EMBL" id="WMIG01000001">
    <property type="protein sequence ID" value="MTH57662.1"/>
    <property type="molecule type" value="Genomic_DNA"/>
</dbReference>
<evidence type="ECO:0008006" key="3">
    <source>
        <dbReference type="Google" id="ProtNLM"/>
    </source>
</evidence>
<gene>
    <name evidence="1" type="ORF">GL300_00380</name>
</gene>
<reference evidence="1 2" key="1">
    <citation type="submission" date="2019-11" db="EMBL/GenBank/DDBJ databases">
        <authorList>
            <person name="Dong K."/>
        </authorList>
    </citation>
    <scope>NUCLEOTIDE SEQUENCE [LARGE SCALE GENOMIC DNA]</scope>
    <source>
        <strain evidence="1 2">NBRC 112902</strain>
    </source>
</reference>
<comment type="caution">
    <text evidence="1">The sequence shown here is derived from an EMBL/GenBank/DDBJ whole genome shotgun (WGS) entry which is preliminary data.</text>
</comment>
<organism evidence="1 2">
    <name type="scientific">Paracoccus litorisediminis</name>
    <dbReference type="NCBI Taxonomy" id="2006130"/>
    <lineage>
        <taxon>Bacteria</taxon>
        <taxon>Pseudomonadati</taxon>
        <taxon>Pseudomonadota</taxon>
        <taxon>Alphaproteobacteria</taxon>
        <taxon>Rhodobacterales</taxon>
        <taxon>Paracoccaceae</taxon>
        <taxon>Paracoccus</taxon>
    </lineage>
</organism>
<dbReference type="Proteomes" id="UP000449846">
    <property type="component" value="Unassembled WGS sequence"/>
</dbReference>
<evidence type="ECO:0000313" key="2">
    <source>
        <dbReference type="Proteomes" id="UP000449846"/>
    </source>
</evidence>
<sequence>MSRDRVFDGRARTAAAARRAHASYFLDRDAFMRRWSLLMIASFGSREECAMHFGVAFQTACNWFDAINRPYGDAVAHAVETLPRYFEIMGARS</sequence>
<keyword evidence="2" id="KW-1185">Reference proteome</keyword>